<keyword evidence="6" id="KW-0456">Lyase</keyword>
<comment type="caution">
    <text evidence="9">The sequence shown here is derived from an EMBL/GenBank/DDBJ whole genome shotgun (WGS) entry which is preliminary data.</text>
</comment>
<keyword evidence="5" id="KW-0584">Phenylalanine biosynthesis</keyword>
<dbReference type="EMBL" id="JAUKTR010000001">
    <property type="protein sequence ID" value="MDO1558492.1"/>
    <property type="molecule type" value="Genomic_DNA"/>
</dbReference>
<evidence type="ECO:0000256" key="4">
    <source>
        <dbReference type="ARBA" id="ARBA00023141"/>
    </source>
</evidence>
<feature type="domain" description="Prephenate dehydratase" evidence="8">
    <location>
        <begin position="3"/>
        <end position="178"/>
    </location>
</feature>
<evidence type="ECO:0000313" key="10">
    <source>
        <dbReference type="Proteomes" id="UP001169063"/>
    </source>
</evidence>
<evidence type="ECO:0000256" key="7">
    <source>
        <dbReference type="ARBA" id="ARBA00047848"/>
    </source>
</evidence>
<gene>
    <name evidence="9" type="ORF">Q0812_03510</name>
</gene>
<dbReference type="Pfam" id="PF00800">
    <property type="entry name" value="PDT"/>
    <property type="match status" value="1"/>
</dbReference>
<dbReference type="CDD" id="cd13631">
    <property type="entry name" value="PBP2_Ct-PDT_like"/>
    <property type="match status" value="1"/>
</dbReference>
<dbReference type="PANTHER" id="PTHR21022:SF19">
    <property type="entry name" value="PREPHENATE DEHYDRATASE-RELATED"/>
    <property type="match status" value="1"/>
</dbReference>
<keyword evidence="3" id="KW-0028">Amino-acid biosynthesis</keyword>
<dbReference type="Proteomes" id="UP001169063">
    <property type="component" value="Unassembled WGS sequence"/>
</dbReference>
<dbReference type="EC" id="4.2.1.51" evidence="2"/>
<comment type="catalytic activity">
    <reaction evidence="7">
        <text>prephenate + H(+) = 3-phenylpyruvate + CO2 + H2O</text>
        <dbReference type="Rhea" id="RHEA:21648"/>
        <dbReference type="ChEBI" id="CHEBI:15377"/>
        <dbReference type="ChEBI" id="CHEBI:15378"/>
        <dbReference type="ChEBI" id="CHEBI:16526"/>
        <dbReference type="ChEBI" id="CHEBI:18005"/>
        <dbReference type="ChEBI" id="CHEBI:29934"/>
        <dbReference type="EC" id="4.2.1.51"/>
    </reaction>
</comment>
<evidence type="ECO:0000256" key="2">
    <source>
        <dbReference type="ARBA" id="ARBA00013147"/>
    </source>
</evidence>
<evidence type="ECO:0000256" key="3">
    <source>
        <dbReference type="ARBA" id="ARBA00022605"/>
    </source>
</evidence>
<comment type="pathway">
    <text evidence="1">Amino-acid biosynthesis; L-phenylalanine biosynthesis; phenylpyruvate from prephenate: step 1/1.</text>
</comment>
<evidence type="ECO:0000256" key="1">
    <source>
        <dbReference type="ARBA" id="ARBA00004741"/>
    </source>
</evidence>
<dbReference type="InterPro" id="IPR001086">
    <property type="entry name" value="Preph_deHydtase"/>
</dbReference>
<evidence type="ECO:0000313" key="9">
    <source>
        <dbReference type="EMBL" id="MDO1558492.1"/>
    </source>
</evidence>
<evidence type="ECO:0000256" key="6">
    <source>
        <dbReference type="ARBA" id="ARBA00023239"/>
    </source>
</evidence>
<dbReference type="RefSeq" id="WP_302108903.1">
    <property type="nucleotide sequence ID" value="NZ_JAUKTR010000001.1"/>
</dbReference>
<name>A0ABT8SIT5_9CAUL</name>
<proteinExistence type="predicted"/>
<keyword evidence="4" id="KW-0057">Aromatic amino acid biosynthesis</keyword>
<dbReference type="PROSITE" id="PS51171">
    <property type="entry name" value="PREPHENATE_DEHYDR_3"/>
    <property type="match status" value="1"/>
</dbReference>
<accession>A0ABT8SIT5</accession>
<reference evidence="9" key="1">
    <citation type="submission" date="2023-07" db="EMBL/GenBank/DDBJ databases">
        <title>Brevundimonas soil sp. nov., isolated from the soil of chemical plant.</title>
        <authorList>
            <person name="Wu N."/>
        </authorList>
    </citation>
    <scope>NUCLEOTIDE SEQUENCE</scope>
    <source>
        <strain evidence="9">XZ-24</strain>
    </source>
</reference>
<protein>
    <recommendedName>
        <fullName evidence="2">prephenate dehydratase</fullName>
        <ecNumber evidence="2">4.2.1.51</ecNumber>
    </recommendedName>
</protein>
<keyword evidence="10" id="KW-1185">Reference proteome</keyword>
<dbReference type="PANTHER" id="PTHR21022">
    <property type="entry name" value="PREPHENATE DEHYDRATASE P PROTEIN"/>
    <property type="match status" value="1"/>
</dbReference>
<evidence type="ECO:0000259" key="8">
    <source>
        <dbReference type="PROSITE" id="PS51171"/>
    </source>
</evidence>
<sequence length="179" mass="19110">MSRVAYQGEPGSFSHEACLAMRPWDEPVAFPTFEAAVAAVKSGDCGCAMIPVESDRTGAIEPAARLVETSGLRQMAEAWRPFRLHLAGVADALLEGVRTAESHPVALAQCTRAIRSLNLKPVEAEDTAGAARAVAEAEDRTRAAICSSTAAELYGLRILKSDVEDNPGVRLRFVVLCDN</sequence>
<dbReference type="Gene3D" id="3.40.190.10">
    <property type="entry name" value="Periplasmic binding protein-like II"/>
    <property type="match status" value="2"/>
</dbReference>
<dbReference type="SUPFAM" id="SSF53850">
    <property type="entry name" value="Periplasmic binding protein-like II"/>
    <property type="match status" value="1"/>
</dbReference>
<organism evidence="9 10">
    <name type="scientific">Peiella sedimenti</name>
    <dbReference type="NCBI Taxonomy" id="3061083"/>
    <lineage>
        <taxon>Bacteria</taxon>
        <taxon>Pseudomonadati</taxon>
        <taxon>Pseudomonadota</taxon>
        <taxon>Alphaproteobacteria</taxon>
        <taxon>Caulobacterales</taxon>
        <taxon>Caulobacteraceae</taxon>
        <taxon>Peiella</taxon>
    </lineage>
</organism>
<evidence type="ECO:0000256" key="5">
    <source>
        <dbReference type="ARBA" id="ARBA00023222"/>
    </source>
</evidence>